<accession>A0A285SRK8</accession>
<comment type="similarity">
    <text evidence="7">Belongs to the TRAP transporter large permease family.</text>
</comment>
<protein>
    <recommendedName>
        <fullName evidence="7">TRAP transporter large permease protein</fullName>
    </recommendedName>
</protein>
<dbReference type="Pfam" id="PF06808">
    <property type="entry name" value="DctM"/>
    <property type="match status" value="1"/>
</dbReference>
<dbReference type="EMBL" id="OBML01000006">
    <property type="protein sequence ID" value="SOC10862.1"/>
    <property type="molecule type" value="Genomic_DNA"/>
</dbReference>
<feature type="transmembrane region" description="Helical" evidence="7">
    <location>
        <begin position="394"/>
        <end position="415"/>
    </location>
</feature>
<keyword evidence="7" id="KW-0813">Transport</keyword>
<evidence type="ECO:0000256" key="1">
    <source>
        <dbReference type="ARBA" id="ARBA00004429"/>
    </source>
</evidence>
<evidence type="ECO:0000256" key="5">
    <source>
        <dbReference type="ARBA" id="ARBA00022989"/>
    </source>
</evidence>
<dbReference type="InterPro" id="IPR004681">
    <property type="entry name" value="TRAP_DctM"/>
</dbReference>
<name>A0A285SRK8_9HYPH</name>
<comment type="subunit">
    <text evidence="7">The complex comprises the extracytoplasmic solute receptor protein and the two transmembrane proteins.</text>
</comment>
<feature type="transmembrane region" description="Helical" evidence="7">
    <location>
        <begin position="45"/>
        <end position="64"/>
    </location>
</feature>
<dbReference type="Proteomes" id="UP000219331">
    <property type="component" value="Unassembled WGS sequence"/>
</dbReference>
<dbReference type="OrthoDB" id="9790209at2"/>
<feature type="transmembrane region" description="Helical" evidence="7">
    <location>
        <begin position="331"/>
        <end position="351"/>
    </location>
</feature>
<feature type="transmembrane region" description="Helical" evidence="7">
    <location>
        <begin position="7"/>
        <end position="33"/>
    </location>
</feature>
<evidence type="ECO:0000256" key="6">
    <source>
        <dbReference type="ARBA" id="ARBA00023136"/>
    </source>
</evidence>
<gene>
    <name evidence="9" type="ORF">SAMN05421512_106301</name>
</gene>
<evidence type="ECO:0000313" key="9">
    <source>
        <dbReference type="EMBL" id="SOC10862.1"/>
    </source>
</evidence>
<feature type="transmembrane region" description="Helical" evidence="7">
    <location>
        <begin position="211"/>
        <end position="232"/>
    </location>
</feature>
<dbReference type="PIRSF" id="PIRSF006066">
    <property type="entry name" value="HI0050"/>
    <property type="match status" value="1"/>
</dbReference>
<evidence type="ECO:0000313" key="10">
    <source>
        <dbReference type="Proteomes" id="UP000219331"/>
    </source>
</evidence>
<dbReference type="AlphaFoldDB" id="A0A285SRK8"/>
<dbReference type="NCBIfam" id="TIGR00786">
    <property type="entry name" value="dctM"/>
    <property type="match status" value="1"/>
</dbReference>
<proteinExistence type="inferred from homology"/>
<keyword evidence="2" id="KW-1003">Cell membrane</keyword>
<sequence>MIGGGFFLAFLIAGVPIAFALIALAVVIILAGGNHILFQSFPQQFFGGLENYGLLALPLFILLGEFMNEGGIGRRLMALAMALLGSVRGGLAYVNLVANMMMASILGSTVAQITIMSRIAVPEMERAGYPRDVSVAITAAGGMLAPIIPPSMMFIIFGVIAQLPIGDLFIAGIVPGVIMFLAFLAVIAWLGQQHAFPRSRTLDLRERVVAVRDALPAAAIPVVIIGSILGGIATPTEAAAVASVAAVIVGMFVYREMSVSDIWPAFMRAAASSAVVLFLIAAAGLFSWVITFENVPAIVSAWVQSLTTSPIVFLLTINLILLLLGMVTDPIPAIILVVPVFLPVATGVYGIDPFQFGVIVCLNLTAGLLTPPVGTGLFTAALMGNVRAERLARLILPFFLAVALVIVALSLFPMLSTGLGAALQ</sequence>
<feature type="transmembrane region" description="Helical" evidence="7">
    <location>
        <begin position="238"/>
        <end position="254"/>
    </location>
</feature>
<feature type="domain" description="TRAP C4-dicarboxylate transport system permease DctM subunit" evidence="8">
    <location>
        <begin position="6"/>
        <end position="414"/>
    </location>
</feature>
<organism evidence="9 10">
    <name type="scientific">Stappia indica</name>
    <dbReference type="NCBI Taxonomy" id="538381"/>
    <lineage>
        <taxon>Bacteria</taxon>
        <taxon>Pseudomonadati</taxon>
        <taxon>Pseudomonadota</taxon>
        <taxon>Alphaproteobacteria</taxon>
        <taxon>Hyphomicrobiales</taxon>
        <taxon>Stappiaceae</taxon>
        <taxon>Stappia</taxon>
    </lineage>
</organism>
<dbReference type="RefSeq" id="WP_097175197.1">
    <property type="nucleotide sequence ID" value="NZ_OBML01000006.1"/>
</dbReference>
<dbReference type="GO" id="GO:0022857">
    <property type="term" value="F:transmembrane transporter activity"/>
    <property type="evidence" value="ECO:0007669"/>
    <property type="project" value="UniProtKB-UniRule"/>
</dbReference>
<keyword evidence="3 7" id="KW-0997">Cell inner membrane</keyword>
<keyword evidence="10" id="KW-1185">Reference proteome</keyword>
<feature type="transmembrane region" description="Helical" evidence="7">
    <location>
        <begin position="302"/>
        <end position="324"/>
    </location>
</feature>
<dbReference type="PANTHER" id="PTHR33362:SF2">
    <property type="entry name" value="TRAP TRANSPORTER LARGE PERMEASE PROTEIN"/>
    <property type="match status" value="1"/>
</dbReference>
<feature type="transmembrane region" description="Helical" evidence="7">
    <location>
        <begin position="266"/>
        <end position="290"/>
    </location>
</feature>
<evidence type="ECO:0000256" key="7">
    <source>
        <dbReference type="RuleBase" id="RU369079"/>
    </source>
</evidence>
<evidence type="ECO:0000256" key="2">
    <source>
        <dbReference type="ARBA" id="ARBA00022475"/>
    </source>
</evidence>
<evidence type="ECO:0000256" key="3">
    <source>
        <dbReference type="ARBA" id="ARBA00022519"/>
    </source>
</evidence>
<comment type="subcellular location">
    <subcellularLocation>
        <location evidence="1 7">Cell inner membrane</location>
        <topology evidence="1 7">Multi-pass membrane protein</topology>
    </subcellularLocation>
</comment>
<keyword evidence="6 7" id="KW-0472">Membrane</keyword>
<feature type="transmembrane region" description="Helical" evidence="7">
    <location>
        <begin position="133"/>
        <end position="162"/>
    </location>
</feature>
<reference evidence="9 10" key="1">
    <citation type="submission" date="2017-08" db="EMBL/GenBank/DDBJ databases">
        <authorList>
            <person name="de Groot N.N."/>
        </authorList>
    </citation>
    <scope>NUCLEOTIDE SEQUENCE [LARGE SCALE GENOMIC DNA]</scope>
    <source>
        <strain evidence="9 10">USBA 352</strain>
    </source>
</reference>
<evidence type="ECO:0000256" key="4">
    <source>
        <dbReference type="ARBA" id="ARBA00022692"/>
    </source>
</evidence>
<feature type="transmembrane region" description="Helical" evidence="7">
    <location>
        <begin position="100"/>
        <end position="121"/>
    </location>
</feature>
<comment type="function">
    <text evidence="7">Part of the tripartite ATP-independent periplasmic (TRAP) transport system.</text>
</comment>
<dbReference type="PANTHER" id="PTHR33362">
    <property type="entry name" value="SIALIC ACID TRAP TRANSPORTER PERMEASE PROTEIN SIAT-RELATED"/>
    <property type="match status" value="1"/>
</dbReference>
<keyword evidence="4 7" id="KW-0812">Transmembrane</keyword>
<feature type="transmembrane region" description="Helical" evidence="7">
    <location>
        <begin position="76"/>
        <end position="94"/>
    </location>
</feature>
<keyword evidence="5 7" id="KW-1133">Transmembrane helix</keyword>
<feature type="transmembrane region" description="Helical" evidence="7">
    <location>
        <begin position="357"/>
        <end position="382"/>
    </location>
</feature>
<feature type="transmembrane region" description="Helical" evidence="7">
    <location>
        <begin position="168"/>
        <end position="190"/>
    </location>
</feature>
<dbReference type="InterPro" id="IPR010656">
    <property type="entry name" value="DctM"/>
</dbReference>
<evidence type="ECO:0000259" key="8">
    <source>
        <dbReference type="Pfam" id="PF06808"/>
    </source>
</evidence>
<dbReference type="GO" id="GO:0005886">
    <property type="term" value="C:plasma membrane"/>
    <property type="evidence" value="ECO:0007669"/>
    <property type="project" value="UniProtKB-SubCell"/>
</dbReference>